<reference evidence="2" key="1">
    <citation type="submission" date="2014-09" db="EMBL/GenBank/DDBJ databases">
        <authorList>
            <person name="Magalhaes I.L.F."/>
            <person name="Oliveira U."/>
            <person name="Santos F.R."/>
            <person name="Vidigal T.H.D.A."/>
            <person name="Brescovit A.D."/>
            <person name="Santos A.J."/>
        </authorList>
    </citation>
    <scope>NUCLEOTIDE SEQUENCE</scope>
    <source>
        <tissue evidence="2">Shoot tissue taken approximately 20 cm above the soil surface</tissue>
    </source>
</reference>
<proteinExistence type="predicted"/>
<dbReference type="AlphaFoldDB" id="A0A0A9I312"/>
<sequence>MSMQMKDSHCVRLMESPTKTTLFPLSHSNTARALNRGKSHPRGFHRHLRYSVSFRPLARQLNPLSANGHWELLYRGYLSSGTQMPSNTLQDSRLSPANSATTRPRPRYRKTYRYSAQESTSATEAMKKAKAMRSNDGPDGAAHQLRCEAPGVDTRGLPTPPLAVSRADVLRLKLPLTISPSPPPAPDLPFQSSPVAKSASSLQTNPRQTLSDQKWLRNLQARFLSIQALSLR</sequence>
<evidence type="ECO:0000313" key="2">
    <source>
        <dbReference type="EMBL" id="JAE39543.1"/>
    </source>
</evidence>
<name>A0A0A9I312_ARUDO</name>
<accession>A0A0A9I312</accession>
<organism evidence="2">
    <name type="scientific">Arundo donax</name>
    <name type="common">Giant reed</name>
    <name type="synonym">Donax arundinaceus</name>
    <dbReference type="NCBI Taxonomy" id="35708"/>
    <lineage>
        <taxon>Eukaryota</taxon>
        <taxon>Viridiplantae</taxon>
        <taxon>Streptophyta</taxon>
        <taxon>Embryophyta</taxon>
        <taxon>Tracheophyta</taxon>
        <taxon>Spermatophyta</taxon>
        <taxon>Magnoliopsida</taxon>
        <taxon>Liliopsida</taxon>
        <taxon>Poales</taxon>
        <taxon>Poaceae</taxon>
        <taxon>PACMAD clade</taxon>
        <taxon>Arundinoideae</taxon>
        <taxon>Arundineae</taxon>
        <taxon>Arundo</taxon>
    </lineage>
</organism>
<reference evidence="2" key="2">
    <citation type="journal article" date="2015" name="Data Brief">
        <title>Shoot transcriptome of the giant reed, Arundo donax.</title>
        <authorList>
            <person name="Barrero R.A."/>
            <person name="Guerrero F.D."/>
            <person name="Moolhuijzen P."/>
            <person name="Goolsby J.A."/>
            <person name="Tidwell J."/>
            <person name="Bellgard S.E."/>
            <person name="Bellgard M.I."/>
        </authorList>
    </citation>
    <scope>NUCLEOTIDE SEQUENCE</scope>
    <source>
        <tissue evidence="2">Shoot tissue taken approximately 20 cm above the soil surface</tissue>
    </source>
</reference>
<feature type="region of interest" description="Disordered" evidence="1">
    <location>
        <begin position="178"/>
        <end position="209"/>
    </location>
</feature>
<protein>
    <submittedName>
        <fullName evidence="2">Uncharacterized protein</fullName>
    </submittedName>
</protein>
<feature type="region of interest" description="Disordered" evidence="1">
    <location>
        <begin position="83"/>
        <end position="141"/>
    </location>
</feature>
<feature type="compositionally biased region" description="Polar residues" evidence="1">
    <location>
        <begin position="83"/>
        <end position="100"/>
    </location>
</feature>
<dbReference type="EMBL" id="GBRH01158353">
    <property type="protein sequence ID" value="JAE39543.1"/>
    <property type="molecule type" value="Transcribed_RNA"/>
</dbReference>
<evidence type="ECO:0000256" key="1">
    <source>
        <dbReference type="SAM" id="MobiDB-lite"/>
    </source>
</evidence>
<feature type="compositionally biased region" description="Polar residues" evidence="1">
    <location>
        <begin position="198"/>
        <end position="209"/>
    </location>
</feature>